<proteinExistence type="predicted"/>
<evidence type="ECO:0000313" key="3">
    <source>
        <dbReference type="Proteomes" id="UP000189800"/>
    </source>
</evidence>
<keyword evidence="3" id="KW-1185">Reference proteome</keyword>
<dbReference type="Pfam" id="PF13511">
    <property type="entry name" value="DUF4124"/>
    <property type="match status" value="1"/>
</dbReference>
<accession>A0A1T0CIK9</accession>
<feature type="domain" description="DUF4124" evidence="1">
    <location>
        <begin position="11"/>
        <end position="46"/>
    </location>
</feature>
<comment type="caution">
    <text evidence="2">The sequence shown here is derived from an EMBL/GenBank/DDBJ whole genome shotgun (WGS) entry which is preliminary data.</text>
</comment>
<evidence type="ECO:0000313" key="2">
    <source>
        <dbReference type="EMBL" id="OOS22145.1"/>
    </source>
</evidence>
<name>A0A1T0CIK9_9GAMM</name>
<dbReference type="Proteomes" id="UP000189800">
    <property type="component" value="Unassembled WGS sequence"/>
</dbReference>
<protein>
    <recommendedName>
        <fullName evidence="1">DUF4124 domain-containing protein</fullName>
    </recommendedName>
</protein>
<sequence length="111" mass="12205">MILHTSWLSGIFATAIAAPIYQYTGQFGEMVYSQTPPIGKPYQAISVLHSTTKNDKMQQDCQKLKGHLTTLNAGGVIHEIDASGNKTQLSPAQVSERQAQIRDALTQYCHD</sequence>
<dbReference type="AlphaFoldDB" id="A0A1T0CIK9"/>
<dbReference type="InterPro" id="IPR025392">
    <property type="entry name" value="DUF4124"/>
</dbReference>
<organism evidence="2 3">
    <name type="scientific">Moraxella pluranimalium</name>
    <dbReference type="NCBI Taxonomy" id="470453"/>
    <lineage>
        <taxon>Bacteria</taxon>
        <taxon>Pseudomonadati</taxon>
        <taxon>Pseudomonadota</taxon>
        <taxon>Gammaproteobacteria</taxon>
        <taxon>Moraxellales</taxon>
        <taxon>Moraxellaceae</taxon>
        <taxon>Moraxella</taxon>
    </lineage>
</organism>
<dbReference type="EMBL" id="MUYU01000029">
    <property type="protein sequence ID" value="OOS22145.1"/>
    <property type="molecule type" value="Genomic_DNA"/>
</dbReference>
<gene>
    <name evidence="2" type="ORF">B0680_09650</name>
</gene>
<reference evidence="2 3" key="1">
    <citation type="submission" date="2017-02" db="EMBL/GenBank/DDBJ databases">
        <title>Draft genome sequence of Moraxella pluranimalium CCUG 54913T type strain.</title>
        <authorList>
            <person name="Salva-Serra F."/>
            <person name="Engstrom-Jakobsson H."/>
            <person name="Thorell K."/>
            <person name="Jaen-Luchoro D."/>
            <person name="Gonzales-Siles L."/>
            <person name="Karlsson R."/>
            <person name="Yazdan S."/>
            <person name="Boulund F."/>
            <person name="Johnning A."/>
            <person name="Engstrand L."/>
            <person name="Kristiansson E."/>
            <person name="Moore E."/>
        </authorList>
    </citation>
    <scope>NUCLEOTIDE SEQUENCE [LARGE SCALE GENOMIC DNA]</scope>
    <source>
        <strain evidence="2 3">CCUG 54913</strain>
    </source>
</reference>
<evidence type="ECO:0000259" key="1">
    <source>
        <dbReference type="Pfam" id="PF13511"/>
    </source>
</evidence>